<organism evidence="3 4">
    <name type="scientific">Tahibacter soli</name>
    <dbReference type="NCBI Taxonomy" id="2983605"/>
    <lineage>
        <taxon>Bacteria</taxon>
        <taxon>Pseudomonadati</taxon>
        <taxon>Pseudomonadota</taxon>
        <taxon>Gammaproteobacteria</taxon>
        <taxon>Lysobacterales</taxon>
        <taxon>Rhodanobacteraceae</taxon>
        <taxon>Tahibacter</taxon>
    </lineage>
</organism>
<dbReference type="SMART" id="SM00248">
    <property type="entry name" value="ANK"/>
    <property type="match status" value="3"/>
</dbReference>
<gene>
    <name evidence="3" type="ORF">OD750_000060</name>
</gene>
<dbReference type="InterPro" id="IPR002110">
    <property type="entry name" value="Ankyrin_rpt"/>
</dbReference>
<dbReference type="Pfam" id="PF20033">
    <property type="entry name" value="DUF6438"/>
    <property type="match status" value="1"/>
</dbReference>
<evidence type="ECO:0000256" key="1">
    <source>
        <dbReference type="PROSITE-ProRule" id="PRU00023"/>
    </source>
</evidence>
<accession>A0A9X4BIB4</accession>
<dbReference type="Proteomes" id="UP001139971">
    <property type="component" value="Unassembled WGS sequence"/>
</dbReference>
<dbReference type="AlphaFoldDB" id="A0A9X4BIB4"/>
<dbReference type="Pfam" id="PF12796">
    <property type="entry name" value="Ank_2"/>
    <property type="match status" value="1"/>
</dbReference>
<feature type="repeat" description="ANK" evidence="1">
    <location>
        <begin position="454"/>
        <end position="486"/>
    </location>
</feature>
<dbReference type="EMBL" id="JAOVZO020000001">
    <property type="protein sequence ID" value="MDC8010934.1"/>
    <property type="molecule type" value="Genomic_DNA"/>
</dbReference>
<proteinExistence type="predicted"/>
<feature type="domain" description="DUF6438" evidence="2">
    <location>
        <begin position="151"/>
        <end position="263"/>
    </location>
</feature>
<comment type="caution">
    <text evidence="3">The sequence shown here is derived from an EMBL/GenBank/DDBJ whole genome shotgun (WGS) entry which is preliminary data.</text>
</comment>
<evidence type="ECO:0000313" key="4">
    <source>
        <dbReference type="Proteomes" id="UP001139971"/>
    </source>
</evidence>
<reference evidence="3" key="1">
    <citation type="submission" date="2023-02" db="EMBL/GenBank/DDBJ databases">
        <title>Tahibacter soli sp. nov. isolated from soil.</title>
        <authorList>
            <person name="Baek J.H."/>
            <person name="Lee J.K."/>
            <person name="Choi D.G."/>
            <person name="Jeon C.O."/>
        </authorList>
    </citation>
    <scope>NUCLEOTIDE SEQUENCE</scope>
    <source>
        <strain evidence="3">BL</strain>
    </source>
</reference>
<dbReference type="RefSeq" id="WP_263544823.1">
    <property type="nucleotide sequence ID" value="NZ_JAOVZO020000001.1"/>
</dbReference>
<dbReference type="PROSITE" id="PS50088">
    <property type="entry name" value="ANK_REPEAT"/>
    <property type="match status" value="1"/>
</dbReference>
<dbReference type="PROSITE" id="PS50297">
    <property type="entry name" value="ANK_REP_REGION"/>
    <property type="match status" value="1"/>
</dbReference>
<protein>
    <submittedName>
        <fullName evidence="3">Ankyrin repeat domain-containing protein</fullName>
    </submittedName>
</protein>
<keyword evidence="1" id="KW-0040">ANK repeat</keyword>
<dbReference type="Gene3D" id="1.25.40.20">
    <property type="entry name" value="Ankyrin repeat-containing domain"/>
    <property type="match status" value="1"/>
</dbReference>
<dbReference type="SUPFAM" id="SSF48403">
    <property type="entry name" value="Ankyrin repeat"/>
    <property type="match status" value="1"/>
</dbReference>
<dbReference type="InterPro" id="IPR045497">
    <property type="entry name" value="DUF6438"/>
</dbReference>
<keyword evidence="4" id="KW-1185">Reference proteome</keyword>
<name>A0A9X4BIB4_9GAMM</name>
<sequence length="542" mass="59322">MLSILEITTTMLWAVAITAAPETPPIPECRPDQLLGYVPSDDEVASHREGSIPPVEYDRGDGPGHLWGFEMALRINANGNVDCYRLVNDFGKKAPLNRQRRNWLEKLADVRYRPFADGRSAAAIVTENVREVERVESTASPVDVPLDQFVIGLERTACFGSCPSYTVEIRGDGSVTYKGRAFVDVEGEHRYRIPTAEVARLVESMHTKNIWSSKTEYIAPITDNPSQTVTIKAGERSHRIHDYVGEMVGMPVAISEFEREIDAAAKTDRWIRLSVETVDLLDQEGFDFASPEGTALLWRSVAEREGDSDKAVLRLLQRGARDDGKPSQGAWRQRTGTLLDIALENGKAETADALIANGALETRGQIDRAKVDAAFRAAIKGARLASVQRVWSAANAATPSLEFDDEDESGKQTAKRVPVTLLLEKPYGAAKWEGLKIAQWLAAQGCDLHAAAANGDTLLHRAAGAGDVAFVRYLLEEGADASTPGKYGLPALGGAANEDVAMLLLDAGSDLSKLSDHESSFREYATSRHWSRVVAWLDEHKQ</sequence>
<evidence type="ECO:0000313" key="3">
    <source>
        <dbReference type="EMBL" id="MDC8010934.1"/>
    </source>
</evidence>
<dbReference type="PANTHER" id="PTHR24133:SF40">
    <property type="entry name" value="ANKYRIN REPEAT DOMAIN 44"/>
    <property type="match status" value="1"/>
</dbReference>
<evidence type="ECO:0000259" key="2">
    <source>
        <dbReference type="Pfam" id="PF20033"/>
    </source>
</evidence>
<dbReference type="InterPro" id="IPR036770">
    <property type="entry name" value="Ankyrin_rpt-contain_sf"/>
</dbReference>
<dbReference type="InterPro" id="IPR052391">
    <property type="entry name" value="E3_Ligase-Neurotoxin"/>
</dbReference>
<dbReference type="PANTHER" id="PTHR24133">
    <property type="entry name" value="ANKYRIN DOMAIN-CONTAINING"/>
    <property type="match status" value="1"/>
</dbReference>